<dbReference type="AlphaFoldDB" id="A0A6P1TVB5"/>
<sequence>MKSLFSLFFKLVTSIVLIIVCLPPSFSFAYSDVFNNYFIADEMGSSDISSSDAATQAEEVITEAVKAEEVIKEGIPPESDIMEETQTEESLPDEIQMDETVTQEAVEIQTKEISADSAIPEVVAKAAVTADVYDQATFITALRDKTISIINITADFSLNYGNVIPDYTTYIRPNLVINGNGHIVDFTGFCPSFTVSEAYPMNITLYNIIIYGTNYYGPIMLTGARATVRFATKMLSIMGHKLQLLTMLTLLMPEISFVSR</sequence>
<evidence type="ECO:0000313" key="1">
    <source>
        <dbReference type="EMBL" id="QHQ63365.1"/>
    </source>
</evidence>
<protein>
    <submittedName>
        <fullName evidence="1">Uncharacterized protein</fullName>
    </submittedName>
</protein>
<dbReference type="Pfam" id="PF20585">
    <property type="entry name" value="Pectate_lyase_5"/>
    <property type="match status" value="1"/>
</dbReference>
<keyword evidence="2" id="KW-1185">Reference proteome</keyword>
<dbReference type="Proteomes" id="UP000464314">
    <property type="component" value="Chromosome"/>
</dbReference>
<reference evidence="1 2" key="1">
    <citation type="submission" date="2020-01" db="EMBL/GenBank/DDBJ databases">
        <title>Genome analysis of Anaerocolumna sp. CBA3638.</title>
        <authorList>
            <person name="Kim J."/>
            <person name="Roh S.W."/>
        </authorList>
    </citation>
    <scope>NUCLEOTIDE SEQUENCE [LARGE SCALE GENOMIC DNA]</scope>
    <source>
        <strain evidence="1 2">CBA3638</strain>
    </source>
</reference>
<evidence type="ECO:0000313" key="2">
    <source>
        <dbReference type="Proteomes" id="UP000464314"/>
    </source>
</evidence>
<dbReference type="EMBL" id="CP048000">
    <property type="protein sequence ID" value="QHQ63365.1"/>
    <property type="molecule type" value="Genomic_DNA"/>
</dbReference>
<name>A0A6P1TVB5_9FIRM</name>
<dbReference type="RefSeq" id="WP_161840187.1">
    <property type="nucleotide sequence ID" value="NZ_CP048000.1"/>
</dbReference>
<accession>A0A6P1TVB5</accession>
<gene>
    <name evidence="1" type="ORF">Ana3638_23440</name>
</gene>
<dbReference type="InterPro" id="IPR046776">
    <property type="entry name" value="Pectate_lyase_5"/>
</dbReference>
<proteinExistence type="predicted"/>
<dbReference type="KEGG" id="anr:Ana3638_23440"/>
<organism evidence="1 2">
    <name type="scientific">Anaerocolumna sedimenticola</name>
    <dbReference type="NCBI Taxonomy" id="2696063"/>
    <lineage>
        <taxon>Bacteria</taxon>
        <taxon>Bacillati</taxon>
        <taxon>Bacillota</taxon>
        <taxon>Clostridia</taxon>
        <taxon>Lachnospirales</taxon>
        <taxon>Lachnospiraceae</taxon>
        <taxon>Anaerocolumna</taxon>
    </lineage>
</organism>